<dbReference type="CDD" id="cd00067">
    <property type="entry name" value="GAL4"/>
    <property type="match status" value="1"/>
</dbReference>
<protein>
    <recommendedName>
        <fullName evidence="3">Zn(2)-C6 fungal-type domain-containing protein</fullName>
    </recommendedName>
</protein>
<dbReference type="EMBL" id="CAJMWW010000380">
    <property type="protein sequence ID" value="CAE6469318.1"/>
    <property type="molecule type" value="Genomic_DNA"/>
</dbReference>
<sequence length="509" mass="56676">MSKSIVVPRRSIGGCLTCKRRKKKCDEQKPRCRRCIQGDFHCLGYGSLEGDRINDLSQNTEVGFRHSTSHTSTQDVSSSPCSTSLGGLIHLLGDVNGIEQASLIRTPDQRSRTFTSAVPRSLLIDPLVLEDATSLIMSQFVRLSQELIFRPPSVSFEVGLLWRIDYSDFTRWSMYLSARVLKDISNGINGQKYIGWIVRFCQRIQESASSTDPAKTIEGRLGGLHDMTYLGFIVSGIAFGYSLFQRSAPTFLRLAALDPHIWSDNSTILFSKAIRSRYEVSRFVSHDTLIAFILGVPPLLHYDTSTPWSDEESNRVIELIYGIPTDVLCLLAKINAWRASRLMGEMVQSRNGWRDMEGLLKNGSSAIDHTDDPIKDIARFAIQETWRQVTLIYFYMGMRDVNSADPRVEAAVQQVVQLGSTIEPGSGLELHTLIPCVIAGAAARQEKHRASLRTKIASGPSRYGVTLVLRTSEFAAVLDHLWHGAGAEGNPTTWEDYVQSRCAVLPVAC</sequence>
<comment type="subcellular location">
    <subcellularLocation>
        <location evidence="1">Nucleus</location>
    </subcellularLocation>
</comment>
<dbReference type="PROSITE" id="PS00463">
    <property type="entry name" value="ZN2_CY6_FUNGAL_1"/>
    <property type="match status" value="1"/>
</dbReference>
<dbReference type="OrthoDB" id="548949at2759"/>
<dbReference type="GO" id="GO:0008270">
    <property type="term" value="F:zinc ion binding"/>
    <property type="evidence" value="ECO:0007669"/>
    <property type="project" value="InterPro"/>
</dbReference>
<gene>
    <name evidence="4" type="ORF">RDB_LOCUS172845</name>
</gene>
<feature type="domain" description="Zn(2)-C6 fungal-type" evidence="3">
    <location>
        <begin position="14"/>
        <end position="42"/>
    </location>
</feature>
<dbReference type="SMART" id="SM00066">
    <property type="entry name" value="GAL4"/>
    <property type="match status" value="1"/>
</dbReference>
<dbReference type="Proteomes" id="UP000663841">
    <property type="component" value="Unassembled WGS sequence"/>
</dbReference>
<evidence type="ECO:0000256" key="2">
    <source>
        <dbReference type="ARBA" id="ARBA00023242"/>
    </source>
</evidence>
<evidence type="ECO:0000313" key="4">
    <source>
        <dbReference type="EMBL" id="CAE6469318.1"/>
    </source>
</evidence>
<dbReference type="GO" id="GO:0005634">
    <property type="term" value="C:nucleus"/>
    <property type="evidence" value="ECO:0007669"/>
    <property type="project" value="UniProtKB-SubCell"/>
</dbReference>
<name>A0A8H3C0V6_9AGAM</name>
<proteinExistence type="predicted"/>
<accession>A0A8H3C0V6</accession>
<dbReference type="InterPro" id="IPR036864">
    <property type="entry name" value="Zn2-C6_fun-type_DNA-bd_sf"/>
</dbReference>
<evidence type="ECO:0000256" key="1">
    <source>
        <dbReference type="ARBA" id="ARBA00004123"/>
    </source>
</evidence>
<dbReference type="SUPFAM" id="SSF57701">
    <property type="entry name" value="Zn2/Cys6 DNA-binding domain"/>
    <property type="match status" value="1"/>
</dbReference>
<dbReference type="GO" id="GO:0000981">
    <property type="term" value="F:DNA-binding transcription factor activity, RNA polymerase II-specific"/>
    <property type="evidence" value="ECO:0007669"/>
    <property type="project" value="InterPro"/>
</dbReference>
<organism evidence="4 5">
    <name type="scientific">Rhizoctonia solani</name>
    <dbReference type="NCBI Taxonomy" id="456999"/>
    <lineage>
        <taxon>Eukaryota</taxon>
        <taxon>Fungi</taxon>
        <taxon>Dikarya</taxon>
        <taxon>Basidiomycota</taxon>
        <taxon>Agaricomycotina</taxon>
        <taxon>Agaricomycetes</taxon>
        <taxon>Cantharellales</taxon>
        <taxon>Ceratobasidiaceae</taxon>
        <taxon>Rhizoctonia</taxon>
    </lineage>
</organism>
<evidence type="ECO:0000259" key="3">
    <source>
        <dbReference type="PROSITE" id="PS50048"/>
    </source>
</evidence>
<reference evidence="4" key="1">
    <citation type="submission" date="2021-01" db="EMBL/GenBank/DDBJ databases">
        <authorList>
            <person name="Kaushik A."/>
        </authorList>
    </citation>
    <scope>NUCLEOTIDE SEQUENCE</scope>
    <source>
        <strain evidence="4">AG3-T5</strain>
    </source>
</reference>
<dbReference type="Gene3D" id="4.10.240.10">
    <property type="entry name" value="Zn(2)-C6 fungal-type DNA-binding domain"/>
    <property type="match status" value="1"/>
</dbReference>
<dbReference type="AlphaFoldDB" id="A0A8H3C0V6"/>
<keyword evidence="2" id="KW-0539">Nucleus</keyword>
<evidence type="ECO:0000313" key="5">
    <source>
        <dbReference type="Proteomes" id="UP000663841"/>
    </source>
</evidence>
<dbReference type="PANTHER" id="PTHR37534">
    <property type="entry name" value="TRANSCRIPTIONAL ACTIVATOR PROTEIN UGA3"/>
    <property type="match status" value="1"/>
</dbReference>
<dbReference type="PROSITE" id="PS50048">
    <property type="entry name" value="ZN2_CY6_FUNGAL_2"/>
    <property type="match status" value="1"/>
</dbReference>
<dbReference type="Pfam" id="PF00172">
    <property type="entry name" value="Zn_clus"/>
    <property type="match status" value="1"/>
</dbReference>
<dbReference type="Pfam" id="PF11951">
    <property type="entry name" value="Fungal_trans_2"/>
    <property type="match status" value="1"/>
</dbReference>
<dbReference type="InterPro" id="IPR001138">
    <property type="entry name" value="Zn2Cys6_DnaBD"/>
</dbReference>
<comment type="caution">
    <text evidence="4">The sequence shown here is derived from an EMBL/GenBank/DDBJ whole genome shotgun (WGS) entry which is preliminary data.</text>
</comment>
<dbReference type="InterPro" id="IPR021858">
    <property type="entry name" value="Fun_TF"/>
</dbReference>
<dbReference type="PANTHER" id="PTHR37534:SF46">
    <property type="entry name" value="ZN(II)2CYS6 TRANSCRIPTION FACTOR (EUROFUNG)"/>
    <property type="match status" value="1"/>
</dbReference>